<evidence type="ECO:0000256" key="2">
    <source>
        <dbReference type="ARBA" id="ARBA00022771"/>
    </source>
</evidence>
<evidence type="ECO:0000259" key="4">
    <source>
        <dbReference type="PROSITE" id="PS01358"/>
    </source>
</evidence>
<keyword evidence="1" id="KW-0479">Metal-binding</keyword>
<dbReference type="InterPro" id="IPR055999">
    <property type="entry name" value="DUF7577"/>
</dbReference>
<name>A0A0C2JGY4_9VIBR</name>
<organism evidence="5 6">
    <name type="scientific">Vibrio renipiscarius</name>
    <dbReference type="NCBI Taxonomy" id="1461322"/>
    <lineage>
        <taxon>Bacteria</taxon>
        <taxon>Pseudomonadati</taxon>
        <taxon>Pseudomonadota</taxon>
        <taxon>Gammaproteobacteria</taxon>
        <taxon>Vibrionales</taxon>
        <taxon>Vibrionaceae</taxon>
        <taxon>Vibrio</taxon>
    </lineage>
</organism>
<evidence type="ECO:0000256" key="1">
    <source>
        <dbReference type="ARBA" id="ARBA00022723"/>
    </source>
</evidence>
<dbReference type="PROSITE" id="PS01358">
    <property type="entry name" value="ZF_RANBP2_1"/>
    <property type="match status" value="1"/>
</dbReference>
<dbReference type="Pfam" id="PF09413">
    <property type="entry name" value="DUF2007"/>
    <property type="match status" value="1"/>
</dbReference>
<accession>A0A0C2JGY4</accession>
<protein>
    <recommendedName>
        <fullName evidence="4">RanBP2-type domain-containing protein</fullName>
    </recommendedName>
</protein>
<evidence type="ECO:0000256" key="3">
    <source>
        <dbReference type="ARBA" id="ARBA00022833"/>
    </source>
</evidence>
<dbReference type="Proteomes" id="UP000031672">
    <property type="component" value="Unassembled WGS sequence"/>
</dbReference>
<accession>A0A0C2JGQ2</accession>
<dbReference type="InterPro" id="IPR001876">
    <property type="entry name" value="Znf_RanBP2"/>
</dbReference>
<dbReference type="Pfam" id="PF24463">
    <property type="entry name" value="DUF7577"/>
    <property type="match status" value="1"/>
</dbReference>
<keyword evidence="3" id="KW-0862">Zinc</keyword>
<dbReference type="STRING" id="1461322.OJ16_13350"/>
<keyword evidence="6" id="KW-1185">Reference proteome</keyword>
<dbReference type="GO" id="GO:0008270">
    <property type="term" value="F:zinc ion binding"/>
    <property type="evidence" value="ECO:0007669"/>
    <property type="project" value="UniProtKB-KW"/>
</dbReference>
<feature type="domain" description="RanBP2-type" evidence="4">
    <location>
        <begin position="77"/>
        <end position="96"/>
    </location>
</feature>
<evidence type="ECO:0000313" key="5">
    <source>
        <dbReference type="EMBL" id="KII77094.1"/>
    </source>
</evidence>
<dbReference type="RefSeq" id="WP_040991523.1">
    <property type="nucleotide sequence ID" value="NZ_JBFRUC010000002.1"/>
</dbReference>
<reference evidence="5 6" key="1">
    <citation type="submission" date="2014-11" db="EMBL/GenBank/DDBJ databases">
        <title>Draft Genome Sequence of Vibrio piscirenalis strains CECT 8603T and CECT 8604, two marine Gammaproteobacterium isolated from cultured gilthead sea bream (Sparus aurata).</title>
        <authorList>
            <person name="Arahal D.R."/>
            <person name="Rodrigo-Torres L."/>
            <person name="Lucena T."/>
            <person name="Pujalte M.J."/>
        </authorList>
    </citation>
    <scope>NUCLEOTIDE SEQUENCE [LARGE SCALE GENOMIC DNA]</scope>
    <source>
        <strain evidence="5 6">DCR 1-4-2</strain>
    </source>
</reference>
<evidence type="ECO:0000313" key="6">
    <source>
        <dbReference type="Proteomes" id="UP000031672"/>
    </source>
</evidence>
<dbReference type="OrthoDB" id="9814654at2"/>
<comment type="caution">
    <text evidence="5">The sequence shown here is derived from an EMBL/GenBank/DDBJ whole genome shotgun (WGS) entry which is preliminary data.</text>
</comment>
<sequence>MKIFSANNPPQAHIVCELLRSNNIDCEVRGEGLFGLQGELPFGEASEPYVWLLDGRQQEKAQALVAQFEQPQLEQSWHCLSCGEENEGQFGLCWQCGSPMSSAS</sequence>
<dbReference type="AlphaFoldDB" id="A0A0C2JGY4"/>
<dbReference type="EMBL" id="JTKH01000023">
    <property type="protein sequence ID" value="KII77094.1"/>
    <property type="molecule type" value="Genomic_DNA"/>
</dbReference>
<dbReference type="InterPro" id="IPR018551">
    <property type="entry name" value="DUF2007"/>
</dbReference>
<gene>
    <name evidence="5" type="ORF">OJ16_13350</name>
</gene>
<proteinExistence type="predicted"/>
<keyword evidence="2" id="KW-0863">Zinc-finger</keyword>